<reference evidence="2" key="1">
    <citation type="submission" date="2020-10" db="EMBL/GenBank/DDBJ databases">
        <authorList>
            <person name="Gilroy R."/>
        </authorList>
    </citation>
    <scope>NUCLEOTIDE SEQUENCE</scope>
    <source>
        <strain evidence="2">1370</strain>
    </source>
</reference>
<evidence type="ECO:0000313" key="3">
    <source>
        <dbReference type="Proteomes" id="UP000823960"/>
    </source>
</evidence>
<dbReference type="Proteomes" id="UP000823960">
    <property type="component" value="Unassembled WGS sequence"/>
</dbReference>
<sequence length="150" mass="17089">MSTLSSMEAYKKRWREAEIFLVLADSLSYIKALLRFQSKDVYELSAAAMTDRMGFSLEPFRRISGDFSLGWRSCCLKAVYPVSREAYSVILEAGSVLGQMDLESQLQRLSVLEDRLRSRGEALTKELRPLKKLYLCLGAFFGLMIIITLI</sequence>
<dbReference type="Pfam" id="PF09548">
    <property type="entry name" value="Spore_III_AB"/>
    <property type="match status" value="1"/>
</dbReference>
<evidence type="ECO:0000313" key="2">
    <source>
        <dbReference type="EMBL" id="HIV10313.1"/>
    </source>
</evidence>
<evidence type="ECO:0000256" key="1">
    <source>
        <dbReference type="SAM" id="Phobius"/>
    </source>
</evidence>
<gene>
    <name evidence="2" type="ORF">IAD28_01260</name>
</gene>
<keyword evidence="1" id="KW-0472">Membrane</keyword>
<dbReference type="AlphaFoldDB" id="A0A9D1NPR7"/>
<comment type="caution">
    <text evidence="2">The sequence shown here is derived from an EMBL/GenBank/DDBJ whole genome shotgun (WGS) entry which is preliminary data.</text>
</comment>
<reference evidence="2" key="2">
    <citation type="journal article" date="2021" name="PeerJ">
        <title>Extensive microbial diversity within the chicken gut microbiome revealed by metagenomics and culture.</title>
        <authorList>
            <person name="Gilroy R."/>
            <person name="Ravi A."/>
            <person name="Getino M."/>
            <person name="Pursley I."/>
            <person name="Horton D.L."/>
            <person name="Alikhan N.F."/>
            <person name="Baker D."/>
            <person name="Gharbi K."/>
            <person name="Hall N."/>
            <person name="Watson M."/>
            <person name="Adriaenssens E.M."/>
            <person name="Foster-Nyarko E."/>
            <person name="Jarju S."/>
            <person name="Secka A."/>
            <person name="Antonio M."/>
            <person name="Oren A."/>
            <person name="Chaudhuri R.R."/>
            <person name="La Ragione R."/>
            <person name="Hildebrand F."/>
            <person name="Pallen M.J."/>
        </authorList>
    </citation>
    <scope>NUCLEOTIDE SEQUENCE</scope>
    <source>
        <strain evidence="2">1370</strain>
    </source>
</reference>
<evidence type="ECO:0008006" key="4">
    <source>
        <dbReference type="Google" id="ProtNLM"/>
    </source>
</evidence>
<protein>
    <recommendedName>
        <fullName evidence="4">Stage III sporulation protein AB</fullName>
    </recommendedName>
</protein>
<organism evidence="2 3">
    <name type="scientific">Candidatus Faeciplasma avium</name>
    <dbReference type="NCBI Taxonomy" id="2840798"/>
    <lineage>
        <taxon>Bacteria</taxon>
        <taxon>Bacillati</taxon>
        <taxon>Bacillota</taxon>
        <taxon>Clostridia</taxon>
        <taxon>Eubacteriales</taxon>
        <taxon>Oscillospiraceae</taxon>
        <taxon>Oscillospiraceae incertae sedis</taxon>
        <taxon>Candidatus Faeciplasma</taxon>
    </lineage>
</organism>
<dbReference type="InterPro" id="IPR014198">
    <property type="entry name" value="Spore_III_AB"/>
</dbReference>
<name>A0A9D1NPR7_9FIRM</name>
<proteinExistence type="predicted"/>
<keyword evidence="1" id="KW-1133">Transmembrane helix</keyword>
<dbReference type="EMBL" id="DVOL01000014">
    <property type="protein sequence ID" value="HIV10313.1"/>
    <property type="molecule type" value="Genomic_DNA"/>
</dbReference>
<feature type="transmembrane region" description="Helical" evidence="1">
    <location>
        <begin position="133"/>
        <end position="149"/>
    </location>
</feature>
<keyword evidence="1" id="KW-0812">Transmembrane</keyword>
<accession>A0A9D1NPR7</accession>